<evidence type="ECO:0000259" key="1">
    <source>
        <dbReference type="Pfam" id="PF00112"/>
    </source>
</evidence>
<sequence length="267" mass="30517">MVSGRRSRYEAKDWICPKCKKEYKPIKCSLIDVPQLECPICNTQNETNFNFNIMKLHKNRISLRTRVYNQGTTGLCALYASKTQAEIKCRVEGASGCWFHDRTIDEEEMLEMYEREVGKSFGEEDASEQGEVRVKRMLHTLQKGVKFKNSRTNKVVKIKEFWRTSKKDFSKICQLLGNGEPLVTYFRAGHNFDELPGNKIYKPPKLDKGDAGIAHAVCLVGAGAHGEGECYQRYLWFRNSYGMVFVLKGDGMVPFSDILIDPFGVTL</sequence>
<dbReference type="InterPro" id="IPR000668">
    <property type="entry name" value="Peptidase_C1A_C"/>
</dbReference>
<dbReference type="EMBL" id="GBRH01177436">
    <property type="protein sequence ID" value="JAE20460.1"/>
    <property type="molecule type" value="Transcribed_RNA"/>
</dbReference>
<proteinExistence type="predicted"/>
<dbReference type="GO" id="GO:0006508">
    <property type="term" value="P:proteolysis"/>
    <property type="evidence" value="ECO:0007669"/>
    <property type="project" value="InterPro"/>
</dbReference>
<feature type="domain" description="Peptidase C1A papain C-terminal" evidence="1">
    <location>
        <begin position="144"/>
        <end position="244"/>
    </location>
</feature>
<dbReference type="InterPro" id="IPR038765">
    <property type="entry name" value="Papain-like_cys_pep_sf"/>
</dbReference>
<accession>A0A0A9G5W1</accession>
<dbReference type="GO" id="GO:0008234">
    <property type="term" value="F:cysteine-type peptidase activity"/>
    <property type="evidence" value="ECO:0007669"/>
    <property type="project" value="InterPro"/>
</dbReference>
<dbReference type="Pfam" id="PF00112">
    <property type="entry name" value="Peptidase_C1"/>
    <property type="match status" value="1"/>
</dbReference>
<name>A0A0A9G5W1_ARUDO</name>
<reference evidence="2" key="2">
    <citation type="journal article" date="2015" name="Data Brief">
        <title>Shoot transcriptome of the giant reed, Arundo donax.</title>
        <authorList>
            <person name="Barrero R.A."/>
            <person name="Guerrero F.D."/>
            <person name="Moolhuijzen P."/>
            <person name="Goolsby J.A."/>
            <person name="Tidwell J."/>
            <person name="Bellgard S.E."/>
            <person name="Bellgard M.I."/>
        </authorList>
    </citation>
    <scope>NUCLEOTIDE SEQUENCE</scope>
    <source>
        <tissue evidence="2">Shoot tissue taken approximately 20 cm above the soil surface</tissue>
    </source>
</reference>
<dbReference type="Gene3D" id="3.90.70.10">
    <property type="entry name" value="Cysteine proteinases"/>
    <property type="match status" value="1"/>
</dbReference>
<dbReference type="AlphaFoldDB" id="A0A0A9G5W1"/>
<protein>
    <recommendedName>
        <fullName evidence="1">Peptidase C1A papain C-terminal domain-containing protein</fullName>
    </recommendedName>
</protein>
<evidence type="ECO:0000313" key="2">
    <source>
        <dbReference type="EMBL" id="JAE20460.1"/>
    </source>
</evidence>
<reference evidence="2" key="1">
    <citation type="submission" date="2014-09" db="EMBL/GenBank/DDBJ databases">
        <authorList>
            <person name="Magalhaes I.L.F."/>
            <person name="Oliveira U."/>
            <person name="Santos F.R."/>
            <person name="Vidigal T.H.D.A."/>
            <person name="Brescovit A.D."/>
            <person name="Santos A.J."/>
        </authorList>
    </citation>
    <scope>NUCLEOTIDE SEQUENCE</scope>
    <source>
        <tissue evidence="2">Shoot tissue taken approximately 20 cm above the soil surface</tissue>
    </source>
</reference>
<organism evidence="2">
    <name type="scientific">Arundo donax</name>
    <name type="common">Giant reed</name>
    <name type="synonym">Donax arundinaceus</name>
    <dbReference type="NCBI Taxonomy" id="35708"/>
    <lineage>
        <taxon>Eukaryota</taxon>
        <taxon>Viridiplantae</taxon>
        <taxon>Streptophyta</taxon>
        <taxon>Embryophyta</taxon>
        <taxon>Tracheophyta</taxon>
        <taxon>Spermatophyta</taxon>
        <taxon>Magnoliopsida</taxon>
        <taxon>Liliopsida</taxon>
        <taxon>Poales</taxon>
        <taxon>Poaceae</taxon>
        <taxon>PACMAD clade</taxon>
        <taxon>Arundinoideae</taxon>
        <taxon>Arundineae</taxon>
        <taxon>Arundo</taxon>
    </lineage>
</organism>
<dbReference type="SUPFAM" id="SSF54001">
    <property type="entry name" value="Cysteine proteinases"/>
    <property type="match status" value="1"/>
</dbReference>